<evidence type="ECO:0000256" key="1">
    <source>
        <dbReference type="SAM" id="MobiDB-lite"/>
    </source>
</evidence>
<name>A0A1D3JG93_PLAOA</name>
<dbReference type="AlphaFoldDB" id="A0A1D3JG93"/>
<dbReference type="VEuPathDB" id="PlasmoDB:PocGH01_00055700"/>
<evidence type="ECO:0000313" key="3">
    <source>
        <dbReference type="Proteomes" id="UP000242942"/>
    </source>
</evidence>
<accession>A0A1D3JG93</accession>
<dbReference type="Pfam" id="PF05795">
    <property type="entry name" value="Plasmodium_Vir"/>
    <property type="match status" value="1"/>
</dbReference>
<gene>
    <name evidence="2" type="primary">PocGH01_00055700</name>
    <name evidence="2" type="ORF">POCGH01_00055700</name>
</gene>
<proteinExistence type="predicted"/>
<dbReference type="EMBL" id="FLRI01000609">
    <property type="protein sequence ID" value="SBT84987.1"/>
    <property type="molecule type" value="Genomic_DNA"/>
</dbReference>
<feature type="region of interest" description="Disordered" evidence="1">
    <location>
        <begin position="231"/>
        <end position="277"/>
    </location>
</feature>
<organism evidence="2 3">
    <name type="scientific">Plasmodium ovale</name>
    <name type="common">malaria parasite P. ovale</name>
    <dbReference type="NCBI Taxonomy" id="36330"/>
    <lineage>
        <taxon>Eukaryota</taxon>
        <taxon>Sar</taxon>
        <taxon>Alveolata</taxon>
        <taxon>Apicomplexa</taxon>
        <taxon>Aconoidasida</taxon>
        <taxon>Haemosporida</taxon>
        <taxon>Plasmodiidae</taxon>
        <taxon>Plasmodium</taxon>
        <taxon>Plasmodium (Plasmodium)</taxon>
    </lineage>
</organism>
<evidence type="ECO:0000313" key="2">
    <source>
        <dbReference type="EMBL" id="SBT84987.1"/>
    </source>
</evidence>
<sequence>MSVQADSTNFLSLLKKSTKELNSEKFYETMNLESSDLSKYNQKCQKIDVLNNDEQMIKICKLYLRYLENCEVLNKEGFGYDVSILFNYWLYDKLTNIYGAKNDSKISLRFANLQYVWDYENSYRINKSYYQKCKPNLNMVHHSDWEKRKKLYDYYVDSDILIGLGKSIDDDCEYYKKIEEKKSLYEYFEKECSPPKNNCPEFYEKCKEYKPENVLSKLICHEKIAQEQADAKAAERPHAMQLTSGSEQDTEVGPLGRDVPGLGTHSETEVTSETSQIGTKVGQSVLGITPVLLTASALYRYTPIGSWIRNLGKNSTNSISGIDGEMEGFLGDTQESGDILLGETSNYISYQPT</sequence>
<protein>
    <submittedName>
        <fullName evidence="2">PIR protein</fullName>
    </submittedName>
</protein>
<reference evidence="2 3" key="1">
    <citation type="submission" date="2016-06" db="EMBL/GenBank/DDBJ databases">
        <authorList>
            <consortium name="Pathogen Informatics"/>
        </authorList>
    </citation>
    <scope>NUCLEOTIDE SEQUENCE [LARGE SCALE GENOMIC DNA]</scope>
    <source>
        <strain evidence="2">PocGH01</strain>
    </source>
</reference>
<keyword evidence="3" id="KW-1185">Reference proteome</keyword>
<dbReference type="InterPro" id="IPR008780">
    <property type="entry name" value="Plasmodium_Vir"/>
</dbReference>
<dbReference type="Proteomes" id="UP000242942">
    <property type="component" value="Unassembled WGS sequence"/>
</dbReference>
<dbReference type="VEuPathDB" id="PlasmoDB:POWCR01_000030500"/>
<dbReference type="OrthoDB" id="10421562at2759"/>